<accession>A0A1S7LEP3</accession>
<feature type="transmembrane region" description="Helical" evidence="12">
    <location>
        <begin position="127"/>
        <end position="150"/>
    </location>
</feature>
<dbReference type="GO" id="GO:0046872">
    <property type="term" value="F:metal ion binding"/>
    <property type="evidence" value="ECO:0007669"/>
    <property type="project" value="UniProtKB-KW"/>
</dbReference>
<keyword evidence="6" id="KW-0479">Metal-binding</keyword>
<proteinExistence type="predicted"/>
<comment type="cofactor">
    <cofactor evidence="1">
        <name>Zn(2+)</name>
        <dbReference type="ChEBI" id="CHEBI:29105"/>
    </cofactor>
</comment>
<keyword evidence="5 12" id="KW-0812">Transmembrane</keyword>
<feature type="transmembrane region" description="Helical" evidence="12">
    <location>
        <begin position="522"/>
        <end position="542"/>
    </location>
</feature>
<dbReference type="InterPro" id="IPR001915">
    <property type="entry name" value="Peptidase_M48"/>
</dbReference>
<protein>
    <submittedName>
        <fullName evidence="15">Putative Ste24 endopeptidase</fullName>
        <ecNumber evidence="15">3.4.24.84</ecNumber>
    </submittedName>
</protein>
<keyword evidence="4" id="KW-0645">Protease</keyword>
<keyword evidence="8" id="KW-0862">Zinc</keyword>
<keyword evidence="9 12" id="KW-1133">Transmembrane helix</keyword>
<evidence type="ECO:0000256" key="5">
    <source>
        <dbReference type="ARBA" id="ARBA00022692"/>
    </source>
</evidence>
<keyword evidence="3" id="KW-1003">Cell membrane</keyword>
<feature type="domain" description="Transcription factor zinc-finger" evidence="14">
    <location>
        <begin position="1"/>
        <end position="24"/>
    </location>
</feature>
<evidence type="ECO:0000313" key="15">
    <source>
        <dbReference type="EMBL" id="CRH05405.1"/>
    </source>
</evidence>
<keyword evidence="11 12" id="KW-0472">Membrane</keyword>
<gene>
    <name evidence="15" type="ORF">MAGMO_1212</name>
</gene>
<sequence>MTRQGVEVDYCQECHGVWFDRGEILAFVPEARQMQAELERAMEQAVMGTVPSPRRQEPMQRITLEGGIALDWCKGSGGLWFDHGALKITAKESAAIHIQLDEMFHGGERVDDGVKVSPLPSLMISSLVPALFLLVLFSLPAFIAATFISLDGASLVYFLAAGGFISFLLGPWLMDLTLYLFYTTDRAKDEDLPDHLRLFVEKVSVAHQITSPRFYLIDDSAPQAYTYGHRPGNARIVISRGLIEQLNAEELEAVIAHEIGHALHWDLLLMTLVQLVPLFFYKIYQSIVEGILSRMDGSKISLPIAFIALCLYLLGFLSELMVLKLSRTREYHADRFSAKATGNPEALASALVTIGYGLAKHESSLKEGRAATITKKPVNPLGAMGIFAVEAAHGAALLGQINSGAHRDEKRRHTWGGERLHGVMRWELWNPWASYYELFSTHPLIIKRIKSLSDFAPSLGRERFLKFNLKKPQSYWDAFGIDLFMRYLPVASTLLIVTFVAWLRGDVALQKWALSLSAQSQWLLIGVGLMVYGITGYMRHAWSYRRSYFPQMSIATLLKRVKVSPVRGVPCCVKARVLGRGDPGYIFSNDLVVKDETALIFVQVNHFWTVLDALEGFLTTQKHLGKEVEIVGWYRRSTTPYIEVDYLSIDGEKKRATGPVLQKIAYLLLALAGCLATLYAAFAHG</sequence>
<keyword evidence="7 15" id="KW-0378">Hydrolase</keyword>
<feature type="transmembrane region" description="Helical" evidence="12">
    <location>
        <begin position="483"/>
        <end position="502"/>
    </location>
</feature>
<dbReference type="Gene3D" id="3.30.2010.10">
    <property type="entry name" value="Metalloproteases ('zincins'), catalytic domain"/>
    <property type="match status" value="1"/>
</dbReference>
<evidence type="ECO:0000256" key="3">
    <source>
        <dbReference type="ARBA" id="ARBA00022475"/>
    </source>
</evidence>
<dbReference type="Pfam" id="PF13453">
    <property type="entry name" value="Zn_ribbon_TFIIB"/>
    <property type="match status" value="1"/>
</dbReference>
<dbReference type="InterPro" id="IPR027392">
    <property type="entry name" value="TF_Znf"/>
</dbReference>
<evidence type="ECO:0000256" key="2">
    <source>
        <dbReference type="ARBA" id="ARBA00004651"/>
    </source>
</evidence>
<feature type="transmembrane region" description="Helical" evidence="12">
    <location>
        <begin position="156"/>
        <end position="182"/>
    </location>
</feature>
<dbReference type="AlphaFoldDB" id="A0A1S7LEP3"/>
<dbReference type="PANTHER" id="PTHR43221:SF1">
    <property type="entry name" value="PROTEASE HTPX"/>
    <property type="match status" value="1"/>
</dbReference>
<dbReference type="EMBL" id="LO017727">
    <property type="protein sequence ID" value="CRH05405.1"/>
    <property type="molecule type" value="Genomic_DNA"/>
</dbReference>
<dbReference type="GO" id="GO:0005886">
    <property type="term" value="C:plasma membrane"/>
    <property type="evidence" value="ECO:0007669"/>
    <property type="project" value="UniProtKB-SubCell"/>
</dbReference>
<evidence type="ECO:0000256" key="1">
    <source>
        <dbReference type="ARBA" id="ARBA00001947"/>
    </source>
</evidence>
<evidence type="ECO:0000256" key="11">
    <source>
        <dbReference type="ARBA" id="ARBA00023136"/>
    </source>
</evidence>
<evidence type="ECO:0000256" key="9">
    <source>
        <dbReference type="ARBA" id="ARBA00022989"/>
    </source>
</evidence>
<reference evidence="15" key="1">
    <citation type="submission" date="2015-04" db="EMBL/GenBank/DDBJ databases">
        <authorList>
            <person name="Syromyatnikov M.Y."/>
            <person name="Popov V.N."/>
        </authorList>
    </citation>
    <scope>NUCLEOTIDE SEQUENCE</scope>
    <source>
        <strain evidence="15">MO-1</strain>
    </source>
</reference>
<evidence type="ECO:0000256" key="8">
    <source>
        <dbReference type="ARBA" id="ARBA00022833"/>
    </source>
</evidence>
<evidence type="ECO:0000256" key="6">
    <source>
        <dbReference type="ARBA" id="ARBA00022723"/>
    </source>
</evidence>
<feature type="domain" description="Peptidase M48" evidence="13">
    <location>
        <begin position="200"/>
        <end position="454"/>
    </location>
</feature>
<dbReference type="GO" id="GO:0004222">
    <property type="term" value="F:metalloendopeptidase activity"/>
    <property type="evidence" value="ECO:0007669"/>
    <property type="project" value="InterPro"/>
</dbReference>
<evidence type="ECO:0000259" key="13">
    <source>
        <dbReference type="Pfam" id="PF01435"/>
    </source>
</evidence>
<evidence type="ECO:0000259" key="14">
    <source>
        <dbReference type="Pfam" id="PF13453"/>
    </source>
</evidence>
<evidence type="ECO:0000256" key="10">
    <source>
        <dbReference type="ARBA" id="ARBA00023049"/>
    </source>
</evidence>
<dbReference type="PANTHER" id="PTHR43221">
    <property type="entry name" value="PROTEASE HTPX"/>
    <property type="match status" value="1"/>
</dbReference>
<evidence type="ECO:0000256" key="7">
    <source>
        <dbReference type="ARBA" id="ARBA00022801"/>
    </source>
</evidence>
<keyword evidence="10" id="KW-0482">Metalloprotease</keyword>
<dbReference type="InterPro" id="IPR050083">
    <property type="entry name" value="HtpX_protease"/>
</dbReference>
<evidence type="ECO:0000256" key="4">
    <source>
        <dbReference type="ARBA" id="ARBA00022670"/>
    </source>
</evidence>
<dbReference type="GO" id="GO:0006508">
    <property type="term" value="P:proteolysis"/>
    <property type="evidence" value="ECO:0007669"/>
    <property type="project" value="UniProtKB-KW"/>
</dbReference>
<feature type="transmembrane region" description="Helical" evidence="12">
    <location>
        <begin position="664"/>
        <end position="682"/>
    </location>
</feature>
<organism evidence="15">
    <name type="scientific">Magnetococcus massalia (strain MO-1)</name>
    <dbReference type="NCBI Taxonomy" id="451514"/>
    <lineage>
        <taxon>Bacteria</taxon>
        <taxon>Pseudomonadati</taxon>
        <taxon>Pseudomonadota</taxon>
        <taxon>Magnetococcia</taxon>
        <taxon>Magnetococcales</taxon>
        <taxon>Magnetococcaceae</taxon>
        <taxon>Magnetococcus</taxon>
    </lineage>
</organism>
<dbReference type="Pfam" id="PF01435">
    <property type="entry name" value="Peptidase_M48"/>
    <property type="match status" value="1"/>
</dbReference>
<evidence type="ECO:0000256" key="12">
    <source>
        <dbReference type="SAM" id="Phobius"/>
    </source>
</evidence>
<name>A0A1S7LEP3_MAGMO</name>
<comment type="subcellular location">
    <subcellularLocation>
        <location evidence="2">Cell membrane</location>
        <topology evidence="2">Multi-pass membrane protein</topology>
    </subcellularLocation>
</comment>
<feature type="transmembrane region" description="Helical" evidence="12">
    <location>
        <begin position="304"/>
        <end position="323"/>
    </location>
</feature>
<dbReference type="EC" id="3.4.24.84" evidence="15"/>